<feature type="domain" description="Armadillo-like helical" evidence="6">
    <location>
        <begin position="559"/>
        <end position="838"/>
    </location>
</feature>
<keyword evidence="2" id="KW-0812">Transmembrane</keyword>
<keyword evidence="3" id="KW-1133">Transmembrane helix</keyword>
<feature type="compositionally biased region" description="Low complexity" evidence="5">
    <location>
        <begin position="376"/>
        <end position="389"/>
    </location>
</feature>
<feature type="region of interest" description="Disordered" evidence="5">
    <location>
        <begin position="308"/>
        <end position="429"/>
    </location>
</feature>
<accession>A0A5C5G121</accession>
<comment type="subcellular location">
    <subcellularLocation>
        <location evidence="1">Membrane</location>
    </subcellularLocation>
</comment>
<keyword evidence="8" id="KW-1185">Reference proteome</keyword>
<gene>
    <name evidence="7" type="ORF">DMC30DRAFT_445565</name>
</gene>
<feature type="region of interest" description="Disordered" evidence="5">
    <location>
        <begin position="707"/>
        <end position="765"/>
    </location>
</feature>
<evidence type="ECO:0000313" key="7">
    <source>
        <dbReference type="EMBL" id="TNY22064.1"/>
    </source>
</evidence>
<feature type="compositionally biased region" description="Pro residues" evidence="5">
    <location>
        <begin position="746"/>
        <end position="756"/>
    </location>
</feature>
<evidence type="ECO:0000256" key="5">
    <source>
        <dbReference type="SAM" id="MobiDB-lite"/>
    </source>
</evidence>
<dbReference type="PANTHER" id="PTHR13608">
    <property type="entry name" value="ARMADILLO-LIKE HELICAL DOMAIN-CONTAINING PROTEIN 3"/>
    <property type="match status" value="1"/>
</dbReference>
<dbReference type="SMART" id="SM01158">
    <property type="entry name" value="DUF1741"/>
    <property type="match status" value="1"/>
</dbReference>
<feature type="compositionally biased region" description="Acidic residues" evidence="5">
    <location>
        <begin position="329"/>
        <end position="340"/>
    </location>
</feature>
<evidence type="ECO:0000313" key="8">
    <source>
        <dbReference type="Proteomes" id="UP000311382"/>
    </source>
</evidence>
<evidence type="ECO:0000256" key="1">
    <source>
        <dbReference type="ARBA" id="ARBA00004370"/>
    </source>
</evidence>
<dbReference type="GO" id="GO:0016020">
    <property type="term" value="C:membrane"/>
    <property type="evidence" value="ECO:0007669"/>
    <property type="project" value="UniProtKB-SubCell"/>
</dbReference>
<evidence type="ECO:0000256" key="3">
    <source>
        <dbReference type="ARBA" id="ARBA00022989"/>
    </source>
</evidence>
<dbReference type="OrthoDB" id="2012278at2759"/>
<reference evidence="7 8" key="1">
    <citation type="submission" date="2019-03" db="EMBL/GenBank/DDBJ databases">
        <title>Rhodosporidium diobovatum UCD-FST 08-225 genome sequencing, assembly, and annotation.</title>
        <authorList>
            <person name="Fakankun I.U."/>
            <person name="Fristensky B."/>
            <person name="Levin D.B."/>
        </authorList>
    </citation>
    <scope>NUCLEOTIDE SEQUENCE [LARGE SCALE GENOMIC DNA]</scope>
    <source>
        <strain evidence="7 8">UCD-FST 08-225</strain>
    </source>
</reference>
<dbReference type="GO" id="GO:0005829">
    <property type="term" value="C:cytosol"/>
    <property type="evidence" value="ECO:0007669"/>
    <property type="project" value="TreeGrafter"/>
</dbReference>
<sequence>MASEPPLASPLKQVNTQGKAPPSKLDHSWLQLSTNPLLFSSTRNPTPPVPSRWFADFFCLKPSLPAQDAALDRLSVSDLVGPYQHNVSLLFSSAVNVLKSAPSTDVTRSNAVETLIPLCRNVLGREYPDQSEDVLSVLAGSVERRDQVFTDFVSAIDLTLQDSQVPVSVRHRTLQLALVTVASVNQGALVAFFLRRDLFSTLVAFIADRDTQHFTFEATLFLGLLAGYRKDEARNPYGVRIEDFVEEGAMERILDVTSTVCLRARDAYVALADDTPASFAASLSSLVWSTLRIGGELLSGGIALPGPPPPLSLHGAGRSKGKEKAVEVDGGEDGEGEGEKEEGVPSTSSKGSEVPRSPNGDAPAPLADGPSPPAAPLLNGPGGSSSSSPSTPPPSSPPPAAAPPNPAARAPTHLRPLPPPRRRTDDSPFAALPPEALVLLVPFSELLTSNKTFSALVFAPRPVATAAARGSSSDGGAPAPPAPAPAPAPPLSETLISLTSYLASHASASPRARLYARLALECCAVLVEEGEAGRLSARSASARVGGVRICRQRHPMLPQRDDARAVPLSALVDTVVCFLRHNLTKRLDVETYAIALRLLQRVFQQLKAEHVRLARDWVVVWRAMLSLASFLVSHSVELRSANADKLDALISQLFITLAYATYWAAQLLPSPTAQAELFYEILHADHTLSALSDLLGISSVAPAPPRLSMSAGGTTPTGGSFPAKSAAAPGSRTSGGGLLAWQGTSPPRPGLSPSPSPSASSRPGTGAGFVATECISNLRSIVTFFSAPIAELRAEKRRKAAARGGDDDDHVEPDELLRVIRDNLGGVELIESAAMGDLPPRSEAGAGVGAGARERRGRGEGEGAYWRRLGEVACADTLRLMRSEGGASS</sequence>
<feature type="region of interest" description="Disordered" evidence="5">
    <location>
        <begin position="467"/>
        <end position="490"/>
    </location>
</feature>
<dbReference type="AlphaFoldDB" id="A0A5C5G121"/>
<feature type="compositionally biased region" description="Pro residues" evidence="5">
    <location>
        <begin position="390"/>
        <end position="406"/>
    </location>
</feature>
<feature type="compositionally biased region" description="Pro residues" evidence="5">
    <location>
        <begin position="478"/>
        <end position="490"/>
    </location>
</feature>
<feature type="compositionally biased region" description="Low complexity" evidence="5">
    <location>
        <begin position="467"/>
        <end position="477"/>
    </location>
</feature>
<protein>
    <recommendedName>
        <fullName evidence="6">Armadillo-like helical domain-containing protein</fullName>
    </recommendedName>
</protein>
<feature type="region of interest" description="Disordered" evidence="5">
    <location>
        <begin position="837"/>
        <end position="860"/>
    </location>
</feature>
<organism evidence="7 8">
    <name type="scientific">Rhodotorula diobovata</name>
    <dbReference type="NCBI Taxonomy" id="5288"/>
    <lineage>
        <taxon>Eukaryota</taxon>
        <taxon>Fungi</taxon>
        <taxon>Dikarya</taxon>
        <taxon>Basidiomycota</taxon>
        <taxon>Pucciniomycotina</taxon>
        <taxon>Microbotryomycetes</taxon>
        <taxon>Sporidiobolales</taxon>
        <taxon>Sporidiobolaceae</taxon>
        <taxon>Rhodotorula</taxon>
    </lineage>
</organism>
<evidence type="ECO:0000259" key="6">
    <source>
        <dbReference type="SMART" id="SM01158"/>
    </source>
</evidence>
<name>A0A5C5G121_9BASI</name>
<feature type="region of interest" description="Disordered" evidence="5">
    <location>
        <begin position="1"/>
        <end position="26"/>
    </location>
</feature>
<proteinExistence type="predicted"/>
<dbReference type="InterPro" id="IPR013636">
    <property type="entry name" value="ARMH3_C"/>
</dbReference>
<evidence type="ECO:0000256" key="2">
    <source>
        <dbReference type="ARBA" id="ARBA00022692"/>
    </source>
</evidence>
<dbReference type="InterPro" id="IPR039868">
    <property type="entry name" value="ARMD3-like"/>
</dbReference>
<dbReference type="PANTHER" id="PTHR13608:SF3">
    <property type="entry name" value="ARMADILLO-LIKE HELICAL DOMAIN-CONTAINING PROTEIN 3"/>
    <property type="match status" value="1"/>
</dbReference>
<dbReference type="EMBL" id="SOZI01000031">
    <property type="protein sequence ID" value="TNY22064.1"/>
    <property type="molecule type" value="Genomic_DNA"/>
</dbReference>
<dbReference type="Pfam" id="PF08427">
    <property type="entry name" value="ARMH3_C"/>
    <property type="match status" value="1"/>
</dbReference>
<dbReference type="Proteomes" id="UP000311382">
    <property type="component" value="Unassembled WGS sequence"/>
</dbReference>
<evidence type="ECO:0000256" key="4">
    <source>
        <dbReference type="ARBA" id="ARBA00023136"/>
    </source>
</evidence>
<keyword evidence="4" id="KW-0472">Membrane</keyword>
<comment type="caution">
    <text evidence="7">The sequence shown here is derived from an EMBL/GenBank/DDBJ whole genome shotgun (WGS) entry which is preliminary data.</text>
</comment>